<comment type="caution">
    <text evidence="2">The sequence shown here is derived from an EMBL/GenBank/DDBJ whole genome shotgun (WGS) entry which is preliminary data.</text>
</comment>
<reference evidence="2 3" key="1">
    <citation type="submission" date="2020-01" db="EMBL/GenBank/DDBJ databases">
        <title>Insect and environment-associated Actinomycetes.</title>
        <authorList>
            <person name="Currrie C."/>
            <person name="Chevrette M."/>
            <person name="Carlson C."/>
            <person name="Stubbendieck R."/>
            <person name="Wendt-Pienkowski E."/>
        </authorList>
    </citation>
    <scope>NUCLEOTIDE SEQUENCE [LARGE SCALE GENOMIC DNA]</scope>
    <source>
        <strain evidence="2 3">SID8189</strain>
    </source>
</reference>
<dbReference type="AlphaFoldDB" id="A0A9X5HGK2"/>
<proteinExistence type="predicted"/>
<feature type="transmembrane region" description="Helical" evidence="1">
    <location>
        <begin position="54"/>
        <end position="74"/>
    </location>
</feature>
<keyword evidence="1" id="KW-0472">Membrane</keyword>
<evidence type="ECO:0000313" key="2">
    <source>
        <dbReference type="EMBL" id="NEC53885.1"/>
    </source>
</evidence>
<evidence type="ECO:0000256" key="1">
    <source>
        <dbReference type="SAM" id="Phobius"/>
    </source>
</evidence>
<name>A0A9X5HGK2_9ACTN</name>
<keyword evidence="1" id="KW-0812">Transmembrane</keyword>
<accession>A0A9X5HGK2</accession>
<organism evidence="2 3">
    <name type="scientific">Actinospica acidiphila</name>
    <dbReference type="NCBI Taxonomy" id="304899"/>
    <lineage>
        <taxon>Bacteria</taxon>
        <taxon>Bacillati</taxon>
        <taxon>Actinomycetota</taxon>
        <taxon>Actinomycetes</taxon>
        <taxon>Catenulisporales</taxon>
        <taxon>Actinospicaceae</taxon>
        <taxon>Actinospica</taxon>
    </lineage>
</organism>
<keyword evidence="1" id="KW-1133">Transmembrane helix</keyword>
<feature type="transmembrane region" description="Helical" evidence="1">
    <location>
        <begin position="28"/>
        <end position="48"/>
    </location>
</feature>
<protein>
    <submittedName>
        <fullName evidence="2">Uncharacterized protein</fullName>
    </submittedName>
</protein>
<gene>
    <name evidence="2" type="ORF">G3I18_35885</name>
</gene>
<dbReference type="Proteomes" id="UP000471745">
    <property type="component" value="Unassembled WGS sequence"/>
</dbReference>
<dbReference type="RefSeq" id="WP_163092052.1">
    <property type="nucleotide sequence ID" value="NZ_JAAGNA010001262.1"/>
</dbReference>
<dbReference type="EMBL" id="JAAGNA010001262">
    <property type="protein sequence ID" value="NEC53885.1"/>
    <property type="molecule type" value="Genomic_DNA"/>
</dbReference>
<sequence length="189" mass="20375">MESGQGGAEEPLRHGVAVMYEEKLPRRWTLVTVTVLTVWVVHQGAVLLPEESTVFLVILAFTGLLALVLNAVPLSKRVYHRIRLQGGQLTVGRETIAVDSLSSDSVLEAREQPSDAEFAASLAGRSREELAEIRRKSRTASAPRLVGGGWSVPLGMEEVVVETVGGESLLIATHDRGALLDALARACRT</sequence>
<keyword evidence="3" id="KW-1185">Reference proteome</keyword>
<evidence type="ECO:0000313" key="3">
    <source>
        <dbReference type="Proteomes" id="UP000471745"/>
    </source>
</evidence>